<evidence type="ECO:0000256" key="1">
    <source>
        <dbReference type="SAM" id="Phobius"/>
    </source>
</evidence>
<feature type="transmembrane region" description="Helical" evidence="1">
    <location>
        <begin position="128"/>
        <end position="153"/>
    </location>
</feature>
<name>A0A7D7RHJ2_PLAMR</name>
<evidence type="ECO:0000313" key="3">
    <source>
        <dbReference type="Proteomes" id="UP000514716"/>
    </source>
</evidence>
<evidence type="ECO:0000313" key="2">
    <source>
        <dbReference type="EMBL" id="QMT18181.1"/>
    </source>
</evidence>
<keyword evidence="1" id="KW-0812">Transmembrane</keyword>
<gene>
    <name evidence="2" type="ORF">H1Q58_03940</name>
</gene>
<feature type="transmembrane region" description="Helical" evidence="1">
    <location>
        <begin position="86"/>
        <end position="108"/>
    </location>
</feature>
<feature type="transmembrane region" description="Helical" evidence="1">
    <location>
        <begin position="20"/>
        <end position="38"/>
    </location>
</feature>
<dbReference type="KEGG" id="pdec:H1Q58_03940"/>
<feature type="transmembrane region" description="Helical" evidence="1">
    <location>
        <begin position="50"/>
        <end position="74"/>
    </location>
</feature>
<reference evidence="2 3" key="1">
    <citation type="submission" date="2020-07" db="EMBL/GenBank/DDBJ databases">
        <title>Screening of a cold-adapted Planococcus bacterium producing protease in traditional shrimp paste and protease identification by genome sequencing.</title>
        <authorList>
            <person name="Gao R."/>
            <person name="Leng W."/>
            <person name="Chu Q."/>
            <person name="Wu X."/>
            <person name="Liu H."/>
            <person name="Li X."/>
        </authorList>
    </citation>
    <scope>NUCLEOTIDE SEQUENCE [LARGE SCALE GENOMIC DNA]</scope>
    <source>
        <strain evidence="2 3">XJ11</strain>
    </source>
</reference>
<sequence>MTSTRSMKVATAVFSEMIRWSLWFFSILLAIHLVRIFWLNGGPSPIEGFFIFSQYSTNIFMLVLGIMSAYTFMGRHIQQGISRRDSFFGISLAATGLSLFLTVVPLVINGIQHLLAKTSIFPVALDTAVAFETTAGATAAAIALFLNVLTYYFTGWLISIGYYRFRWIAGFGFIALSFIVFGLNDYLWKPGNYTLAWLSSEPLEADFWLIVLGSVAMLLVLFFAMRLLTKRVPIKM</sequence>
<feature type="transmembrane region" description="Helical" evidence="1">
    <location>
        <begin position="165"/>
        <end position="187"/>
    </location>
</feature>
<keyword evidence="3" id="KW-1185">Reference proteome</keyword>
<organism evidence="2 3">
    <name type="scientific">Planococcus maritimus</name>
    <dbReference type="NCBI Taxonomy" id="192421"/>
    <lineage>
        <taxon>Bacteria</taxon>
        <taxon>Bacillati</taxon>
        <taxon>Bacillota</taxon>
        <taxon>Bacilli</taxon>
        <taxon>Bacillales</taxon>
        <taxon>Caryophanaceae</taxon>
        <taxon>Planococcus</taxon>
    </lineage>
</organism>
<keyword evidence="1" id="KW-0472">Membrane</keyword>
<dbReference type="Proteomes" id="UP000514716">
    <property type="component" value="Chromosome"/>
</dbReference>
<dbReference type="AlphaFoldDB" id="A0A7D7RHJ2"/>
<dbReference type="RefSeq" id="WP_182092817.1">
    <property type="nucleotide sequence ID" value="NZ_CP059540.1"/>
</dbReference>
<dbReference type="EMBL" id="CP059540">
    <property type="protein sequence ID" value="QMT18181.1"/>
    <property type="molecule type" value="Genomic_DNA"/>
</dbReference>
<feature type="transmembrane region" description="Helical" evidence="1">
    <location>
        <begin position="207"/>
        <end position="228"/>
    </location>
</feature>
<keyword evidence="1" id="KW-1133">Transmembrane helix</keyword>
<proteinExistence type="predicted"/>
<protein>
    <submittedName>
        <fullName evidence="2">Uncharacterized protein</fullName>
    </submittedName>
</protein>
<accession>A0A7D7RHJ2</accession>